<evidence type="ECO:0000313" key="2">
    <source>
        <dbReference type="Proteomes" id="UP001165041"/>
    </source>
</evidence>
<evidence type="ECO:0000313" key="1">
    <source>
        <dbReference type="EMBL" id="GLW73021.1"/>
    </source>
</evidence>
<reference evidence="1" key="1">
    <citation type="submission" date="2023-02" db="EMBL/GenBank/DDBJ databases">
        <title>Kitasatospora phosalacinea NBRC 14627.</title>
        <authorList>
            <person name="Ichikawa N."/>
            <person name="Sato H."/>
            <person name="Tonouchi N."/>
        </authorList>
    </citation>
    <scope>NUCLEOTIDE SEQUENCE</scope>
    <source>
        <strain evidence="1">NBRC 14627</strain>
    </source>
</reference>
<accession>A0A9W6V2T9</accession>
<proteinExistence type="predicted"/>
<organism evidence="1 2">
    <name type="scientific">Kitasatospora phosalacinea</name>
    <dbReference type="NCBI Taxonomy" id="2065"/>
    <lineage>
        <taxon>Bacteria</taxon>
        <taxon>Bacillati</taxon>
        <taxon>Actinomycetota</taxon>
        <taxon>Actinomycetes</taxon>
        <taxon>Kitasatosporales</taxon>
        <taxon>Streptomycetaceae</taxon>
        <taxon>Kitasatospora</taxon>
    </lineage>
</organism>
<gene>
    <name evidence="1" type="ORF">Kpho02_53200</name>
</gene>
<dbReference type="Proteomes" id="UP001165041">
    <property type="component" value="Unassembled WGS sequence"/>
</dbReference>
<name>A0A9W6V2T9_9ACTN</name>
<dbReference type="AlphaFoldDB" id="A0A9W6V2T9"/>
<comment type="caution">
    <text evidence="1">The sequence shown here is derived from an EMBL/GenBank/DDBJ whole genome shotgun (WGS) entry which is preliminary data.</text>
</comment>
<dbReference type="EMBL" id="BSSA01000021">
    <property type="protein sequence ID" value="GLW73021.1"/>
    <property type="molecule type" value="Genomic_DNA"/>
</dbReference>
<sequence length="65" mass="7688">MLPMLAFRLGRRFVEPLDEMYELLVRYRADNVFASSKFAARFPEFRVTSYREGVERILRVAETGL</sequence>
<protein>
    <submittedName>
        <fullName evidence="1">Uncharacterized protein</fullName>
    </submittedName>
</protein>